<keyword evidence="5" id="KW-0411">Iron-sulfur</keyword>
<dbReference type="RefSeq" id="WP_237381928.1">
    <property type="nucleotide sequence ID" value="NZ_CP071793.1"/>
</dbReference>
<dbReference type="CDD" id="cd01335">
    <property type="entry name" value="Radical_SAM"/>
    <property type="match status" value="1"/>
</dbReference>
<evidence type="ECO:0000313" key="8">
    <source>
        <dbReference type="Proteomes" id="UP000663929"/>
    </source>
</evidence>
<accession>A0A8A4TQX0</accession>
<dbReference type="GO" id="GO:0051536">
    <property type="term" value="F:iron-sulfur cluster binding"/>
    <property type="evidence" value="ECO:0007669"/>
    <property type="project" value="UniProtKB-KW"/>
</dbReference>
<feature type="domain" description="Radical SAM core" evidence="6">
    <location>
        <begin position="104"/>
        <end position="341"/>
    </location>
</feature>
<protein>
    <submittedName>
        <fullName evidence="7">Radical SAM protein</fullName>
    </submittedName>
</protein>
<dbReference type="KEGG" id="scor:J3U87_04995"/>
<evidence type="ECO:0000313" key="7">
    <source>
        <dbReference type="EMBL" id="QTD51807.1"/>
    </source>
</evidence>
<name>A0A8A4TQX0_SULCO</name>
<evidence type="ECO:0000256" key="2">
    <source>
        <dbReference type="ARBA" id="ARBA00022691"/>
    </source>
</evidence>
<keyword evidence="8" id="KW-1185">Reference proteome</keyword>
<dbReference type="Pfam" id="PF04055">
    <property type="entry name" value="Radical_SAM"/>
    <property type="match status" value="1"/>
</dbReference>
<dbReference type="EMBL" id="CP071793">
    <property type="protein sequence ID" value="QTD51807.1"/>
    <property type="molecule type" value="Genomic_DNA"/>
</dbReference>
<dbReference type="InterPro" id="IPR023867">
    <property type="entry name" value="Sulphatase_maturase_rSAM"/>
</dbReference>
<dbReference type="InterPro" id="IPR058240">
    <property type="entry name" value="rSAM_sf"/>
</dbReference>
<dbReference type="GO" id="GO:0016491">
    <property type="term" value="F:oxidoreductase activity"/>
    <property type="evidence" value="ECO:0007669"/>
    <property type="project" value="InterPro"/>
</dbReference>
<dbReference type="GO" id="GO:0046872">
    <property type="term" value="F:metal ion binding"/>
    <property type="evidence" value="ECO:0007669"/>
    <property type="project" value="UniProtKB-KW"/>
</dbReference>
<evidence type="ECO:0000256" key="1">
    <source>
        <dbReference type="ARBA" id="ARBA00001966"/>
    </source>
</evidence>
<dbReference type="SFLD" id="SFLDG01067">
    <property type="entry name" value="SPASM/twitch_domain_containing"/>
    <property type="match status" value="1"/>
</dbReference>
<keyword evidence="3" id="KW-0479">Metal-binding</keyword>
<dbReference type="InterPro" id="IPR007197">
    <property type="entry name" value="rSAM"/>
</dbReference>
<dbReference type="PROSITE" id="PS51918">
    <property type="entry name" value="RADICAL_SAM"/>
    <property type="match status" value="1"/>
</dbReference>
<evidence type="ECO:0000256" key="4">
    <source>
        <dbReference type="ARBA" id="ARBA00023004"/>
    </source>
</evidence>
<keyword evidence="4" id="KW-0408">Iron</keyword>
<evidence type="ECO:0000259" key="6">
    <source>
        <dbReference type="PROSITE" id="PS51918"/>
    </source>
</evidence>
<dbReference type="InterPro" id="IPR023885">
    <property type="entry name" value="4Fe4S-binding_SPASM_dom"/>
</dbReference>
<gene>
    <name evidence="7" type="ORF">J3U87_04995</name>
</gene>
<evidence type="ECO:0000256" key="5">
    <source>
        <dbReference type="ARBA" id="ARBA00023014"/>
    </source>
</evidence>
<dbReference type="Gene3D" id="3.20.20.70">
    <property type="entry name" value="Aldolase class I"/>
    <property type="match status" value="1"/>
</dbReference>
<dbReference type="SUPFAM" id="SSF102114">
    <property type="entry name" value="Radical SAM enzymes"/>
    <property type="match status" value="1"/>
</dbReference>
<keyword evidence="2" id="KW-0949">S-adenosyl-L-methionine</keyword>
<comment type="cofactor">
    <cofactor evidence="1">
        <name>[4Fe-4S] cluster</name>
        <dbReference type="ChEBI" id="CHEBI:49883"/>
    </cofactor>
</comment>
<dbReference type="NCBIfam" id="TIGR04085">
    <property type="entry name" value="rSAM_more_4Fe4S"/>
    <property type="match status" value="1"/>
</dbReference>
<dbReference type="Proteomes" id="UP000663929">
    <property type="component" value="Chromosome"/>
</dbReference>
<dbReference type="SFLD" id="SFLDS00029">
    <property type="entry name" value="Radical_SAM"/>
    <property type="match status" value="1"/>
</dbReference>
<evidence type="ECO:0000256" key="3">
    <source>
        <dbReference type="ARBA" id="ARBA00022723"/>
    </source>
</evidence>
<dbReference type="InterPro" id="IPR013785">
    <property type="entry name" value="Aldolase_TIM"/>
</dbReference>
<reference evidence="7" key="1">
    <citation type="submission" date="2021-03" db="EMBL/GenBank/DDBJ databases">
        <title>Acanthopleuribacteraceae sp. M133.</title>
        <authorList>
            <person name="Wang G."/>
        </authorList>
    </citation>
    <scope>NUCLEOTIDE SEQUENCE</scope>
    <source>
        <strain evidence="7">M133</strain>
    </source>
</reference>
<dbReference type="UniPathway" id="UPA00782"/>
<proteinExistence type="predicted"/>
<dbReference type="AlphaFoldDB" id="A0A8A4TQX0"/>
<sequence length="497" mass="56570">MRTSNYTIYVDLPDDPENVLLVHGYTGAYDRVSKKVANFVRSIESRKPFKPLYGSWSPEPVVDEAQHLDDEHVKVLMKRGYLTSKSEEEEAHFFEKITDNLHHFKSRKMPDYVIMPTYSCNLRCHYCFQDHMRTDPKLKPLLRVMSKAMVDRILGALPEFEQMHGLEPDSGLSRNFILFGGEPLLAESRDSVAYLMARGAEIGPLRVRAISNCTDLHHYRDLLGPGKIDTIQVTLDGPSFEHDKRRIYADGSGSWERIAENIGMALALKVNISARMNVDRDNIYKLPQLAKEFVKYGWVESPHFSSYVAPIHPSNDKTDKKACLNSYKVDLAIKELRTQFEEMKYIGSPSDGLHHQVMSMLAGKHSGPNLKTSFCGAHTSMYVLDAFGDIYTCWERTGDKKHRVGYINADHSLTFEDERLKMWRDRTVVTNPTCKKCRFAFYCGGGCAVLAQNATGNYYTNYCDGFQNRFRATVAEAFVDFKGARDPAKVDAPMCEV</sequence>
<organism evidence="7 8">
    <name type="scientific">Sulfidibacter corallicola</name>
    <dbReference type="NCBI Taxonomy" id="2818388"/>
    <lineage>
        <taxon>Bacteria</taxon>
        <taxon>Pseudomonadati</taxon>
        <taxon>Acidobacteriota</taxon>
        <taxon>Holophagae</taxon>
        <taxon>Acanthopleuribacterales</taxon>
        <taxon>Acanthopleuribacteraceae</taxon>
        <taxon>Sulfidibacter</taxon>
    </lineage>
</organism>
<dbReference type="PANTHER" id="PTHR43273">
    <property type="entry name" value="ANAEROBIC SULFATASE-MATURATING ENZYME HOMOLOG ASLB-RELATED"/>
    <property type="match status" value="1"/>
</dbReference>
<dbReference type="PANTHER" id="PTHR43273:SF8">
    <property type="entry name" value="RADICAL SAM DOMAIN PROTEIN"/>
    <property type="match status" value="1"/>
</dbReference>